<dbReference type="Gene3D" id="3.30.40.10">
    <property type="entry name" value="Zinc/RING finger domain, C3HC4 (zinc finger)"/>
    <property type="match status" value="1"/>
</dbReference>
<protein>
    <recommendedName>
        <fullName evidence="1">RING-type domain-containing protein</fullName>
    </recommendedName>
</protein>
<dbReference type="SMART" id="SM00184">
    <property type="entry name" value="RING"/>
    <property type="match status" value="1"/>
</dbReference>
<evidence type="ECO:0000313" key="2">
    <source>
        <dbReference type="EMBL" id="QHT88437.1"/>
    </source>
</evidence>
<evidence type="ECO:0000259" key="1">
    <source>
        <dbReference type="SMART" id="SM00184"/>
    </source>
</evidence>
<accession>A0A6C0I7U1</accession>
<dbReference type="InterPro" id="IPR001841">
    <property type="entry name" value="Znf_RING"/>
</dbReference>
<reference evidence="2" key="1">
    <citation type="journal article" date="2020" name="Nature">
        <title>Giant virus diversity and host interactions through global metagenomics.</title>
        <authorList>
            <person name="Schulz F."/>
            <person name="Roux S."/>
            <person name="Paez-Espino D."/>
            <person name="Jungbluth S."/>
            <person name="Walsh D.A."/>
            <person name="Denef V.J."/>
            <person name="McMahon K.D."/>
            <person name="Konstantinidis K.T."/>
            <person name="Eloe-Fadrosh E.A."/>
            <person name="Kyrpides N.C."/>
            <person name="Woyke T."/>
        </authorList>
    </citation>
    <scope>NUCLEOTIDE SEQUENCE</scope>
    <source>
        <strain evidence="2">GVMAG-M-3300023184-50</strain>
    </source>
</reference>
<proteinExistence type="predicted"/>
<dbReference type="InterPro" id="IPR013083">
    <property type="entry name" value="Znf_RING/FYVE/PHD"/>
</dbReference>
<sequence>MQEDMCAVCYDPLGVRGYTDVPDKSVNIEGECIRLGCGHALHSKCTIQSLQAYKGKCILCNVSNLNQPYNNVEERLEFEGACRDVLDKIKKTPAVREALLNLKAFEGELNKKRIEFQRRVKEHKRTLRADMKIDALIKEVKKCKKHAVTTMKKEATKAGSIYGAALFRLNDWNIDRWLFSGIHRLKYDAYFMRGFG</sequence>
<name>A0A6C0I7U1_9ZZZZ</name>
<organism evidence="2">
    <name type="scientific">viral metagenome</name>
    <dbReference type="NCBI Taxonomy" id="1070528"/>
    <lineage>
        <taxon>unclassified sequences</taxon>
        <taxon>metagenomes</taxon>
        <taxon>organismal metagenomes</taxon>
    </lineage>
</organism>
<dbReference type="SUPFAM" id="SSF57850">
    <property type="entry name" value="RING/U-box"/>
    <property type="match status" value="1"/>
</dbReference>
<dbReference type="AlphaFoldDB" id="A0A6C0I7U1"/>
<dbReference type="EMBL" id="MN740116">
    <property type="protein sequence ID" value="QHT88437.1"/>
    <property type="molecule type" value="Genomic_DNA"/>
</dbReference>
<feature type="domain" description="RING-type" evidence="1">
    <location>
        <begin position="6"/>
        <end position="60"/>
    </location>
</feature>